<dbReference type="Gene3D" id="2.40.50.140">
    <property type="entry name" value="Nucleic acid-binding proteins"/>
    <property type="match status" value="1"/>
</dbReference>
<feature type="non-terminal residue" evidence="2">
    <location>
        <position position="87"/>
    </location>
</feature>
<sequence length="87" mass="9526">MPAITLDTALGDALGAPTAKLFERAFGMSTVADLLTHYPRRYARRGELTPIDSLPLGEQVTIVAEVRSVSSRQMRQRRGSILEVVIS</sequence>
<organism evidence="2 3">
    <name type="scientific">Jeotgalibacillus marinus</name>
    <dbReference type="NCBI Taxonomy" id="86667"/>
    <lineage>
        <taxon>Bacteria</taxon>
        <taxon>Bacillati</taxon>
        <taxon>Bacillota</taxon>
        <taxon>Bacilli</taxon>
        <taxon>Bacillales</taxon>
        <taxon>Caryophanaceae</taxon>
        <taxon>Jeotgalibacillus</taxon>
    </lineage>
</organism>
<dbReference type="EMBL" id="JBFMIA010000193">
    <property type="protein sequence ID" value="MEW9503530.1"/>
    <property type="molecule type" value="Genomic_DNA"/>
</dbReference>
<accession>A0ABV3Q825</accession>
<dbReference type="InterPro" id="IPR012340">
    <property type="entry name" value="NA-bd_OB-fold"/>
</dbReference>
<evidence type="ECO:0000313" key="2">
    <source>
        <dbReference type="EMBL" id="MEW9503530.1"/>
    </source>
</evidence>
<name>A0ABV3Q825_9BACL</name>
<evidence type="ECO:0000259" key="1">
    <source>
        <dbReference type="Pfam" id="PF17191"/>
    </source>
</evidence>
<proteinExistence type="predicted"/>
<dbReference type="Proteomes" id="UP001556040">
    <property type="component" value="Unassembled WGS sequence"/>
</dbReference>
<comment type="caution">
    <text evidence="2">The sequence shown here is derived from an EMBL/GenBank/DDBJ whole genome shotgun (WGS) entry which is preliminary data.</text>
</comment>
<feature type="domain" description="RecG wedge" evidence="1">
    <location>
        <begin position="15"/>
        <end position="76"/>
    </location>
</feature>
<dbReference type="SUPFAM" id="SSF50249">
    <property type="entry name" value="Nucleic acid-binding proteins"/>
    <property type="match status" value="1"/>
</dbReference>
<reference evidence="2 3" key="1">
    <citation type="journal article" date="1979" name="Int. J. Syst. Evol. Microbiol.">
        <title>Bacillus globisporus subsp. marinus subsp. nov.</title>
        <authorList>
            <person name="Liu H."/>
        </authorList>
    </citation>
    <scope>NUCLEOTIDE SEQUENCE [LARGE SCALE GENOMIC DNA]</scope>
    <source>
        <strain evidence="2 3">DSM 1297</strain>
    </source>
</reference>
<protein>
    <recommendedName>
        <fullName evidence="1">RecG wedge domain-containing protein</fullName>
    </recommendedName>
</protein>
<dbReference type="Pfam" id="PF17191">
    <property type="entry name" value="RecG_wedge"/>
    <property type="match status" value="1"/>
</dbReference>
<keyword evidence="3" id="KW-1185">Reference proteome</keyword>
<evidence type="ECO:0000313" key="3">
    <source>
        <dbReference type="Proteomes" id="UP001556040"/>
    </source>
</evidence>
<dbReference type="InterPro" id="IPR033454">
    <property type="entry name" value="RecG_wedge"/>
</dbReference>
<gene>
    <name evidence="2" type="ORF">AB1471_17510</name>
</gene>
<feature type="non-terminal residue" evidence="2">
    <location>
        <position position="1"/>
    </location>
</feature>